<evidence type="ECO:0000313" key="3">
    <source>
        <dbReference type="EMBL" id="CAJ1407424.1"/>
    </source>
</evidence>
<sequence length="734" mass="82926">MMSAPLAFAGALRLCWRLLIAYEPRKDWKGENVVTECITALHEMRILMELLSMKGESFDRLWKACSGGSEVNAKPVNLHEPEVIEIFEAIIKLVTFFSPLEGMLYAEVRRVVSASREELMFQMITVPHPSVKNAALECISAASISDYSSSEMESLISLLEVKPEELQASFMLLEKIMSQLNKMLLANTGQGALSLRTTHGNVAMEGVIRVFVRTSRSRPDTAELSKMRVELLQACLRFFRITETMAEWRQHRLRTKNASLAVITALQSEDQDALGLDIPDISAERTWTGRSVETLLLCLTGPERLKANSKVTFRVISRMADVLDGHSDFLERPRASSDPEMEKDAEKLHTRLMAEEAKPWDEEAMRKRLGFLDNMEEEDRRLQQEIFTSANGLERIDMFLGGLYPNHKARNTARLREVAAVQEGTRMIEQSTIGATKSEASEDHPESDSESETSQAGVRRPEAPVIELVARDFAGTRDLAGYDDLRQTFAGRLHSCVSILFTARRFNNWSSIIDFGNGPAHDNITIANQGRFNSLVFEVYRFGKPYRVIAPGVLKLGEPCTYLCTVSEDGVMQVLRGSEVIGQCNGLPPSEALPRKYLYVAKSCWPERDMFHGRLEQLKVYNGLVVDWDDVVTDAGEENAQFDRRLLVKEFFYGAVTQEHPLPRVHGASNLLPDHADEERSISPPQGIWSPDTPWQPSCAAALRCCRCPHPTRRRRIWLQPSWIRTRFLGCCPW</sequence>
<evidence type="ECO:0000256" key="1">
    <source>
        <dbReference type="SAM" id="MobiDB-lite"/>
    </source>
</evidence>
<organism evidence="3 4">
    <name type="scientific">Effrenium voratum</name>
    <dbReference type="NCBI Taxonomy" id="2562239"/>
    <lineage>
        <taxon>Eukaryota</taxon>
        <taxon>Sar</taxon>
        <taxon>Alveolata</taxon>
        <taxon>Dinophyceae</taxon>
        <taxon>Suessiales</taxon>
        <taxon>Symbiodiniaceae</taxon>
        <taxon>Effrenium</taxon>
    </lineage>
</organism>
<accession>A0AA36JLW4</accession>
<feature type="signal peptide" evidence="2">
    <location>
        <begin position="1"/>
        <end position="21"/>
    </location>
</feature>
<gene>
    <name evidence="3" type="ORF">EVOR1521_LOCUS29120</name>
</gene>
<keyword evidence="2" id="KW-0732">Signal</keyword>
<keyword evidence="4" id="KW-1185">Reference proteome</keyword>
<evidence type="ECO:0000313" key="4">
    <source>
        <dbReference type="Proteomes" id="UP001178507"/>
    </source>
</evidence>
<evidence type="ECO:0000256" key="2">
    <source>
        <dbReference type="SAM" id="SignalP"/>
    </source>
</evidence>
<feature type="region of interest" description="Disordered" evidence="1">
    <location>
        <begin position="430"/>
        <end position="461"/>
    </location>
</feature>
<comment type="caution">
    <text evidence="3">The sequence shown here is derived from an EMBL/GenBank/DDBJ whole genome shotgun (WGS) entry which is preliminary data.</text>
</comment>
<protein>
    <submittedName>
        <fullName evidence="3">Uncharacterized protein</fullName>
    </submittedName>
</protein>
<reference evidence="3" key="1">
    <citation type="submission" date="2023-08" db="EMBL/GenBank/DDBJ databases">
        <authorList>
            <person name="Chen Y."/>
            <person name="Shah S."/>
            <person name="Dougan E. K."/>
            <person name="Thang M."/>
            <person name="Chan C."/>
        </authorList>
    </citation>
    <scope>NUCLEOTIDE SEQUENCE</scope>
</reference>
<feature type="chain" id="PRO_5041279685" evidence="2">
    <location>
        <begin position="22"/>
        <end position="734"/>
    </location>
</feature>
<dbReference type="EMBL" id="CAUJNA010003672">
    <property type="protein sequence ID" value="CAJ1407424.1"/>
    <property type="molecule type" value="Genomic_DNA"/>
</dbReference>
<proteinExistence type="predicted"/>
<name>A0AA36JLW4_9DINO</name>
<dbReference type="Proteomes" id="UP001178507">
    <property type="component" value="Unassembled WGS sequence"/>
</dbReference>
<dbReference type="AlphaFoldDB" id="A0AA36JLW4"/>